<evidence type="ECO:0000256" key="2">
    <source>
        <dbReference type="ARBA" id="ARBA00022771"/>
    </source>
</evidence>
<evidence type="ECO:0000256" key="4">
    <source>
        <dbReference type="PROSITE-ProRule" id="PRU00042"/>
    </source>
</evidence>
<dbReference type="OrthoDB" id="10004641at2759"/>
<keyword evidence="1" id="KW-0479">Metal-binding</keyword>
<dbReference type="FunFam" id="3.30.160.60:FF:000446">
    <property type="entry name" value="Zinc finger protein"/>
    <property type="match status" value="1"/>
</dbReference>
<dbReference type="InParanoid" id="A0A0Q9WNP2"/>
<dbReference type="AlphaFoldDB" id="A0A0Q9WNP2"/>
<dbReference type="Proteomes" id="UP000007798">
    <property type="component" value="Unassembled WGS sequence"/>
</dbReference>
<dbReference type="PROSITE" id="PS00028">
    <property type="entry name" value="ZINC_FINGER_C2H2_1"/>
    <property type="match status" value="1"/>
</dbReference>
<evidence type="ECO:0000313" key="7">
    <source>
        <dbReference type="Proteomes" id="UP000007798"/>
    </source>
</evidence>
<evidence type="ECO:0000313" key="6">
    <source>
        <dbReference type="EMBL" id="KRF97456.1"/>
    </source>
</evidence>
<dbReference type="Pfam" id="PF00096">
    <property type="entry name" value="zf-C2H2"/>
    <property type="match status" value="1"/>
</dbReference>
<dbReference type="InterPro" id="IPR036236">
    <property type="entry name" value="Znf_C2H2_sf"/>
</dbReference>
<keyword evidence="7" id="KW-1185">Reference proteome</keyword>
<dbReference type="PROSITE" id="PS50157">
    <property type="entry name" value="ZINC_FINGER_C2H2_2"/>
    <property type="match status" value="2"/>
</dbReference>
<feature type="domain" description="C2H2-type" evidence="5">
    <location>
        <begin position="43"/>
        <end position="71"/>
    </location>
</feature>
<dbReference type="Gene3D" id="3.30.160.60">
    <property type="entry name" value="Classic Zinc Finger"/>
    <property type="match status" value="2"/>
</dbReference>
<dbReference type="GO" id="GO:0008270">
    <property type="term" value="F:zinc ion binding"/>
    <property type="evidence" value="ECO:0007669"/>
    <property type="project" value="UniProtKB-KW"/>
</dbReference>
<sequence>MKQTSASGQSEAPYICQTCGRQYQVLGTLTRHMRKECNQPKKYVCRMCGRGFHYNFKLQDHYYYVHKGSGALRKD</sequence>
<dbReference type="SMR" id="A0A0Q9WNP2"/>
<dbReference type="GO" id="GO:0005634">
    <property type="term" value="C:nucleus"/>
    <property type="evidence" value="ECO:0007669"/>
    <property type="project" value="UniProtKB-ARBA"/>
</dbReference>
<keyword evidence="2 4" id="KW-0863">Zinc-finger</keyword>
<organism evidence="6 7">
    <name type="scientific">Drosophila willistoni</name>
    <name type="common">Fruit fly</name>
    <dbReference type="NCBI Taxonomy" id="7260"/>
    <lineage>
        <taxon>Eukaryota</taxon>
        <taxon>Metazoa</taxon>
        <taxon>Ecdysozoa</taxon>
        <taxon>Arthropoda</taxon>
        <taxon>Hexapoda</taxon>
        <taxon>Insecta</taxon>
        <taxon>Pterygota</taxon>
        <taxon>Neoptera</taxon>
        <taxon>Endopterygota</taxon>
        <taxon>Diptera</taxon>
        <taxon>Brachycera</taxon>
        <taxon>Muscomorpha</taxon>
        <taxon>Ephydroidea</taxon>
        <taxon>Drosophilidae</taxon>
        <taxon>Drosophila</taxon>
        <taxon>Sophophora</taxon>
    </lineage>
</organism>
<keyword evidence="3" id="KW-0862">Zinc</keyword>
<accession>A0A0Q9WNP2</accession>
<gene>
    <name evidence="6" type="primary">Dwil\GK26972</name>
    <name evidence="6" type="ORF">Dwil_GK26972</name>
</gene>
<dbReference type="SMART" id="SM00355">
    <property type="entry name" value="ZnF_C2H2"/>
    <property type="match status" value="2"/>
</dbReference>
<feature type="domain" description="C2H2-type" evidence="5">
    <location>
        <begin position="14"/>
        <end position="41"/>
    </location>
</feature>
<proteinExistence type="predicted"/>
<evidence type="ECO:0000256" key="1">
    <source>
        <dbReference type="ARBA" id="ARBA00022723"/>
    </source>
</evidence>
<evidence type="ECO:0000259" key="5">
    <source>
        <dbReference type="PROSITE" id="PS50157"/>
    </source>
</evidence>
<evidence type="ECO:0000256" key="3">
    <source>
        <dbReference type="ARBA" id="ARBA00022833"/>
    </source>
</evidence>
<name>A0A0Q9WNP2_DROWI</name>
<dbReference type="InterPro" id="IPR013087">
    <property type="entry name" value="Znf_C2H2_type"/>
</dbReference>
<reference evidence="6 7" key="1">
    <citation type="journal article" date="2007" name="Nature">
        <title>Evolution of genes and genomes on the Drosophila phylogeny.</title>
        <authorList>
            <consortium name="Drosophila 12 Genomes Consortium"/>
            <person name="Clark A.G."/>
            <person name="Eisen M.B."/>
            <person name="Smith D.R."/>
            <person name="Bergman C.M."/>
            <person name="Oliver B."/>
            <person name="Markow T.A."/>
            <person name="Kaufman T.C."/>
            <person name="Kellis M."/>
            <person name="Gelbart W."/>
            <person name="Iyer V.N."/>
            <person name="Pollard D.A."/>
            <person name="Sackton T.B."/>
            <person name="Larracuente A.M."/>
            <person name="Singh N.D."/>
            <person name="Abad J.P."/>
            <person name="Abt D.N."/>
            <person name="Adryan B."/>
            <person name="Aguade M."/>
            <person name="Akashi H."/>
            <person name="Anderson W.W."/>
            <person name="Aquadro C.F."/>
            <person name="Ardell D.H."/>
            <person name="Arguello R."/>
            <person name="Artieri C.G."/>
            <person name="Barbash D.A."/>
            <person name="Barker D."/>
            <person name="Barsanti P."/>
            <person name="Batterham P."/>
            <person name="Batzoglou S."/>
            <person name="Begun D."/>
            <person name="Bhutkar A."/>
            <person name="Blanco E."/>
            <person name="Bosak S.A."/>
            <person name="Bradley R.K."/>
            <person name="Brand A.D."/>
            <person name="Brent M.R."/>
            <person name="Brooks A.N."/>
            <person name="Brown R.H."/>
            <person name="Butlin R.K."/>
            <person name="Caggese C."/>
            <person name="Calvi B.R."/>
            <person name="Bernardo de Carvalho A."/>
            <person name="Caspi A."/>
            <person name="Castrezana S."/>
            <person name="Celniker S.E."/>
            <person name="Chang J.L."/>
            <person name="Chapple C."/>
            <person name="Chatterji S."/>
            <person name="Chinwalla A."/>
            <person name="Civetta A."/>
            <person name="Clifton S.W."/>
            <person name="Comeron J.M."/>
            <person name="Costello J.C."/>
            <person name="Coyne J.A."/>
            <person name="Daub J."/>
            <person name="David R.G."/>
            <person name="Delcher A.L."/>
            <person name="Delehaunty K."/>
            <person name="Do C.B."/>
            <person name="Ebling H."/>
            <person name="Edwards K."/>
            <person name="Eickbush T."/>
            <person name="Evans J.D."/>
            <person name="Filipski A."/>
            <person name="Findeiss S."/>
            <person name="Freyhult E."/>
            <person name="Fulton L."/>
            <person name="Fulton R."/>
            <person name="Garcia A.C."/>
            <person name="Gardiner A."/>
            <person name="Garfield D.A."/>
            <person name="Garvin B.E."/>
            <person name="Gibson G."/>
            <person name="Gilbert D."/>
            <person name="Gnerre S."/>
            <person name="Godfrey J."/>
            <person name="Good R."/>
            <person name="Gotea V."/>
            <person name="Gravely B."/>
            <person name="Greenberg A.J."/>
            <person name="Griffiths-Jones S."/>
            <person name="Gross S."/>
            <person name="Guigo R."/>
            <person name="Gustafson E.A."/>
            <person name="Haerty W."/>
            <person name="Hahn M.W."/>
            <person name="Halligan D.L."/>
            <person name="Halpern A.L."/>
            <person name="Halter G.M."/>
            <person name="Han M.V."/>
            <person name="Heger A."/>
            <person name="Hillier L."/>
            <person name="Hinrichs A.S."/>
            <person name="Holmes I."/>
            <person name="Hoskins R.A."/>
            <person name="Hubisz M.J."/>
            <person name="Hultmark D."/>
            <person name="Huntley M.A."/>
            <person name="Jaffe D.B."/>
            <person name="Jagadeeshan S."/>
            <person name="Jeck W.R."/>
            <person name="Johnson J."/>
            <person name="Jones C.D."/>
            <person name="Jordan W.C."/>
            <person name="Karpen G.H."/>
            <person name="Kataoka E."/>
            <person name="Keightley P.D."/>
            <person name="Kheradpour P."/>
            <person name="Kirkness E.F."/>
            <person name="Koerich L.B."/>
            <person name="Kristiansen K."/>
            <person name="Kudrna D."/>
            <person name="Kulathinal R.J."/>
            <person name="Kumar S."/>
            <person name="Kwok R."/>
            <person name="Lander E."/>
            <person name="Langley C.H."/>
            <person name="Lapoint R."/>
            <person name="Lazzaro B.P."/>
            <person name="Lee S.J."/>
            <person name="Levesque L."/>
            <person name="Li R."/>
            <person name="Lin C.F."/>
            <person name="Lin M.F."/>
            <person name="Lindblad-Toh K."/>
            <person name="Llopart A."/>
            <person name="Long M."/>
            <person name="Low L."/>
            <person name="Lozovsky E."/>
            <person name="Lu J."/>
            <person name="Luo M."/>
            <person name="Machado C.A."/>
            <person name="Makalowski W."/>
            <person name="Marzo M."/>
            <person name="Matsuda M."/>
            <person name="Matzkin L."/>
            <person name="McAllister B."/>
            <person name="McBride C.S."/>
            <person name="McKernan B."/>
            <person name="McKernan K."/>
            <person name="Mendez-Lago M."/>
            <person name="Minx P."/>
            <person name="Mollenhauer M.U."/>
            <person name="Montooth K."/>
            <person name="Mount S.M."/>
            <person name="Mu X."/>
            <person name="Myers E."/>
            <person name="Negre B."/>
            <person name="Newfeld S."/>
            <person name="Nielsen R."/>
            <person name="Noor M.A."/>
            <person name="O'Grady P."/>
            <person name="Pachter L."/>
            <person name="Papaceit M."/>
            <person name="Parisi M.J."/>
            <person name="Parisi M."/>
            <person name="Parts L."/>
            <person name="Pedersen J.S."/>
            <person name="Pesole G."/>
            <person name="Phillippy A.M."/>
            <person name="Ponting C.P."/>
            <person name="Pop M."/>
            <person name="Porcelli D."/>
            <person name="Powell J.R."/>
            <person name="Prohaska S."/>
            <person name="Pruitt K."/>
            <person name="Puig M."/>
            <person name="Quesneville H."/>
            <person name="Ram K.R."/>
            <person name="Rand D."/>
            <person name="Rasmussen M.D."/>
            <person name="Reed L.K."/>
            <person name="Reenan R."/>
            <person name="Reily A."/>
            <person name="Remington K.A."/>
            <person name="Rieger T.T."/>
            <person name="Ritchie M.G."/>
            <person name="Robin C."/>
            <person name="Rogers Y.H."/>
            <person name="Rohde C."/>
            <person name="Rozas J."/>
            <person name="Rubenfield M.J."/>
            <person name="Ruiz A."/>
            <person name="Russo S."/>
            <person name="Salzberg S.L."/>
            <person name="Sanchez-Gracia A."/>
            <person name="Saranga D.J."/>
            <person name="Sato H."/>
            <person name="Schaeffer S.W."/>
            <person name="Schatz M.C."/>
            <person name="Schlenke T."/>
            <person name="Schwartz R."/>
            <person name="Segarra C."/>
            <person name="Singh R.S."/>
            <person name="Sirot L."/>
            <person name="Sirota M."/>
            <person name="Sisneros N.B."/>
            <person name="Smith C.D."/>
            <person name="Smith T.F."/>
            <person name="Spieth J."/>
            <person name="Stage D.E."/>
            <person name="Stark A."/>
            <person name="Stephan W."/>
            <person name="Strausberg R.L."/>
            <person name="Strempel S."/>
            <person name="Sturgill D."/>
            <person name="Sutton G."/>
            <person name="Sutton G.G."/>
            <person name="Tao W."/>
            <person name="Teichmann S."/>
            <person name="Tobari Y.N."/>
            <person name="Tomimura Y."/>
            <person name="Tsolas J.M."/>
            <person name="Valente V.L."/>
            <person name="Venter E."/>
            <person name="Venter J.C."/>
            <person name="Vicario S."/>
            <person name="Vieira F.G."/>
            <person name="Vilella A.J."/>
            <person name="Villasante A."/>
            <person name="Walenz B."/>
            <person name="Wang J."/>
            <person name="Wasserman M."/>
            <person name="Watts T."/>
            <person name="Wilson D."/>
            <person name="Wilson R.K."/>
            <person name="Wing R.A."/>
            <person name="Wolfner M.F."/>
            <person name="Wong A."/>
            <person name="Wong G.K."/>
            <person name="Wu C.I."/>
            <person name="Wu G."/>
            <person name="Yamamoto D."/>
            <person name="Yang H.P."/>
            <person name="Yang S.P."/>
            <person name="Yorke J.A."/>
            <person name="Yoshida K."/>
            <person name="Zdobnov E."/>
            <person name="Zhang P."/>
            <person name="Zhang Y."/>
            <person name="Zimin A.V."/>
            <person name="Baldwin J."/>
            <person name="Abdouelleil A."/>
            <person name="Abdulkadir J."/>
            <person name="Abebe A."/>
            <person name="Abera B."/>
            <person name="Abreu J."/>
            <person name="Acer S.C."/>
            <person name="Aftuck L."/>
            <person name="Alexander A."/>
            <person name="An P."/>
            <person name="Anderson E."/>
            <person name="Anderson S."/>
            <person name="Arachi H."/>
            <person name="Azer M."/>
            <person name="Bachantsang P."/>
            <person name="Barry A."/>
            <person name="Bayul T."/>
            <person name="Berlin A."/>
            <person name="Bessette D."/>
            <person name="Bloom T."/>
            <person name="Blye J."/>
            <person name="Boguslavskiy L."/>
            <person name="Bonnet C."/>
            <person name="Boukhgalter B."/>
            <person name="Bourzgui I."/>
            <person name="Brown A."/>
            <person name="Cahill P."/>
            <person name="Channer S."/>
            <person name="Cheshatsang Y."/>
            <person name="Chuda L."/>
            <person name="Citroen M."/>
            <person name="Collymore A."/>
            <person name="Cooke P."/>
            <person name="Costello M."/>
            <person name="D'Aco K."/>
            <person name="Daza R."/>
            <person name="De Haan G."/>
            <person name="DeGray S."/>
            <person name="DeMaso C."/>
            <person name="Dhargay N."/>
            <person name="Dooley K."/>
            <person name="Dooley E."/>
            <person name="Doricent M."/>
            <person name="Dorje P."/>
            <person name="Dorjee K."/>
            <person name="Dupes A."/>
            <person name="Elong R."/>
            <person name="Falk J."/>
            <person name="Farina A."/>
            <person name="Faro S."/>
            <person name="Ferguson D."/>
            <person name="Fisher S."/>
            <person name="Foley C.D."/>
            <person name="Franke A."/>
            <person name="Friedrich D."/>
            <person name="Gadbois L."/>
            <person name="Gearin G."/>
            <person name="Gearin C.R."/>
            <person name="Giannoukos G."/>
            <person name="Goode T."/>
            <person name="Graham J."/>
            <person name="Grandbois E."/>
            <person name="Grewal S."/>
            <person name="Gyaltsen K."/>
            <person name="Hafez N."/>
            <person name="Hagos B."/>
            <person name="Hall J."/>
            <person name="Henson C."/>
            <person name="Hollinger A."/>
            <person name="Honan T."/>
            <person name="Huard M.D."/>
            <person name="Hughes L."/>
            <person name="Hurhula B."/>
            <person name="Husby M.E."/>
            <person name="Kamat A."/>
            <person name="Kanga B."/>
            <person name="Kashin S."/>
            <person name="Khazanovich D."/>
            <person name="Kisner P."/>
            <person name="Lance K."/>
            <person name="Lara M."/>
            <person name="Lee W."/>
            <person name="Lennon N."/>
            <person name="Letendre F."/>
            <person name="LeVine R."/>
            <person name="Lipovsky A."/>
            <person name="Liu X."/>
            <person name="Liu J."/>
            <person name="Liu S."/>
            <person name="Lokyitsang T."/>
            <person name="Lokyitsang Y."/>
            <person name="Lubonja R."/>
            <person name="Lui A."/>
            <person name="MacDonald P."/>
            <person name="Magnisalis V."/>
            <person name="Maru K."/>
            <person name="Matthews C."/>
            <person name="McCusker W."/>
            <person name="McDonough S."/>
            <person name="Mehta T."/>
            <person name="Meldrim J."/>
            <person name="Meneus L."/>
            <person name="Mihai O."/>
            <person name="Mihalev A."/>
            <person name="Mihova T."/>
            <person name="Mittelman R."/>
            <person name="Mlenga V."/>
            <person name="Montmayeur A."/>
            <person name="Mulrain L."/>
            <person name="Navidi A."/>
            <person name="Naylor J."/>
            <person name="Negash T."/>
            <person name="Nguyen T."/>
            <person name="Nguyen N."/>
            <person name="Nicol R."/>
            <person name="Norbu C."/>
            <person name="Norbu N."/>
            <person name="Novod N."/>
            <person name="O'Neill B."/>
            <person name="Osman S."/>
            <person name="Markiewicz E."/>
            <person name="Oyono O.L."/>
            <person name="Patti C."/>
            <person name="Phunkhang P."/>
            <person name="Pierre F."/>
            <person name="Priest M."/>
            <person name="Raghuraman S."/>
            <person name="Rege F."/>
            <person name="Reyes R."/>
            <person name="Rise C."/>
            <person name="Rogov P."/>
            <person name="Ross K."/>
            <person name="Ryan E."/>
            <person name="Settipalli S."/>
            <person name="Shea T."/>
            <person name="Sherpa N."/>
            <person name="Shi L."/>
            <person name="Shih D."/>
            <person name="Sparrow T."/>
            <person name="Spaulding J."/>
            <person name="Stalker J."/>
            <person name="Stange-Thomann N."/>
            <person name="Stavropoulos S."/>
            <person name="Stone C."/>
            <person name="Strader C."/>
            <person name="Tesfaye S."/>
            <person name="Thomson T."/>
            <person name="Thoulutsang Y."/>
            <person name="Thoulutsang D."/>
            <person name="Topham K."/>
            <person name="Topping I."/>
            <person name="Tsamla T."/>
            <person name="Vassiliev H."/>
            <person name="Vo A."/>
            <person name="Wangchuk T."/>
            <person name="Wangdi T."/>
            <person name="Weiand M."/>
            <person name="Wilkinson J."/>
            <person name="Wilson A."/>
            <person name="Yadav S."/>
            <person name="Young G."/>
            <person name="Yu Q."/>
            <person name="Zembek L."/>
            <person name="Zhong D."/>
            <person name="Zimmer A."/>
            <person name="Zwirko Z."/>
            <person name="Jaffe D.B."/>
            <person name="Alvarez P."/>
            <person name="Brockman W."/>
            <person name="Butler J."/>
            <person name="Chin C."/>
            <person name="Gnerre S."/>
            <person name="Grabherr M."/>
            <person name="Kleber M."/>
            <person name="Mauceli E."/>
            <person name="MacCallum I."/>
        </authorList>
    </citation>
    <scope>NUCLEOTIDE SEQUENCE [LARGE SCALE GENOMIC DNA]</scope>
    <source>
        <strain evidence="7">Tucson 14030-0811.24</strain>
    </source>
</reference>
<dbReference type="SUPFAM" id="SSF57667">
    <property type="entry name" value="beta-beta-alpha zinc fingers"/>
    <property type="match status" value="1"/>
</dbReference>
<protein>
    <recommendedName>
        <fullName evidence="5">C2H2-type domain-containing protein</fullName>
    </recommendedName>
</protein>
<dbReference type="EMBL" id="CH963719">
    <property type="protein sequence ID" value="KRF97456.1"/>
    <property type="molecule type" value="Genomic_DNA"/>
</dbReference>